<gene>
    <name evidence="3" type="ORF">BJG266_LOCUS21653</name>
    <name evidence="2" type="ORF">QVE165_LOCUS10779</name>
    <name evidence="4" type="ORF">QVE165_LOCUS26266</name>
</gene>
<dbReference type="SUPFAM" id="SSF81321">
    <property type="entry name" value="Family A G protein-coupled receptor-like"/>
    <property type="match status" value="1"/>
</dbReference>
<keyword evidence="1" id="KW-0812">Transmembrane</keyword>
<protein>
    <submittedName>
        <fullName evidence="3">Uncharacterized protein</fullName>
    </submittedName>
</protein>
<evidence type="ECO:0000313" key="5">
    <source>
        <dbReference type="Proteomes" id="UP000663832"/>
    </source>
</evidence>
<dbReference type="Gene3D" id="1.20.1070.10">
    <property type="entry name" value="Rhodopsin 7-helix transmembrane proteins"/>
    <property type="match status" value="1"/>
</dbReference>
<keyword evidence="1" id="KW-1133">Transmembrane helix</keyword>
<feature type="transmembrane region" description="Helical" evidence="1">
    <location>
        <begin position="182"/>
        <end position="201"/>
    </location>
</feature>
<feature type="transmembrane region" description="Helical" evidence="1">
    <location>
        <begin position="76"/>
        <end position="101"/>
    </location>
</feature>
<dbReference type="Proteomes" id="UP000663877">
    <property type="component" value="Unassembled WGS sequence"/>
</dbReference>
<reference evidence="3" key="1">
    <citation type="submission" date="2021-02" db="EMBL/GenBank/DDBJ databases">
        <authorList>
            <person name="Nowell W R."/>
        </authorList>
    </citation>
    <scope>NUCLEOTIDE SEQUENCE</scope>
</reference>
<comment type="caution">
    <text evidence="3">The sequence shown here is derived from an EMBL/GenBank/DDBJ whole genome shotgun (WGS) entry which is preliminary data.</text>
</comment>
<dbReference type="EMBL" id="CAJNOI010000130">
    <property type="protein sequence ID" value="CAF1106535.1"/>
    <property type="molecule type" value="Genomic_DNA"/>
</dbReference>
<dbReference type="Proteomes" id="UP000663832">
    <property type="component" value="Unassembled WGS sequence"/>
</dbReference>
<feature type="transmembrane region" description="Helical" evidence="1">
    <location>
        <begin position="222"/>
        <end position="243"/>
    </location>
</feature>
<evidence type="ECO:0000256" key="1">
    <source>
        <dbReference type="SAM" id="Phobius"/>
    </source>
</evidence>
<sequence>MAIPIILRFWLLLIFMIPSILSSIFCLYYFLVDRTLRKALNNHVIIFILFLCLLYNITDIIWLIHYFRTSSSLSSTRIFCLIWVYSDYASYVSISCLTAWASVERHILIFHQNLTATQTKRFLFHYLPLIIFSAYPFIYYIVIFFILPCKTVPDYTMPRCGLVNCVYENASIGLWDGLANNIIPSFIIVIFSLALIGRVWYNKYRMGQRFQWRNYKKLTVQLLSISVLYSAFLFPPMLLYTAYSAGLSYDVGAEFYSSSLFFSYFVTLLIPCVCIVSLPELRTKLYKVTRMYRRVNPIISMRMLPISRLGDGRTARVAPVLS</sequence>
<organism evidence="3 6">
    <name type="scientific">Adineta steineri</name>
    <dbReference type="NCBI Taxonomy" id="433720"/>
    <lineage>
        <taxon>Eukaryota</taxon>
        <taxon>Metazoa</taxon>
        <taxon>Spiralia</taxon>
        <taxon>Gnathifera</taxon>
        <taxon>Rotifera</taxon>
        <taxon>Eurotatoria</taxon>
        <taxon>Bdelloidea</taxon>
        <taxon>Adinetida</taxon>
        <taxon>Adinetidae</taxon>
        <taxon>Adineta</taxon>
    </lineage>
</organism>
<feature type="transmembrane region" description="Helical" evidence="1">
    <location>
        <begin position="122"/>
        <end position="147"/>
    </location>
</feature>
<feature type="transmembrane region" description="Helical" evidence="1">
    <location>
        <begin position="44"/>
        <end position="64"/>
    </location>
</feature>
<name>A0A814PH76_9BILA</name>
<dbReference type="AlphaFoldDB" id="A0A814PH76"/>
<dbReference type="OrthoDB" id="10004064at2759"/>
<evidence type="ECO:0000313" key="6">
    <source>
        <dbReference type="Proteomes" id="UP000663877"/>
    </source>
</evidence>
<evidence type="ECO:0000313" key="3">
    <source>
        <dbReference type="EMBL" id="CAF1106535.1"/>
    </source>
</evidence>
<evidence type="ECO:0000313" key="4">
    <source>
        <dbReference type="EMBL" id="CAF1209224.1"/>
    </source>
</evidence>
<keyword evidence="1" id="KW-0472">Membrane</keyword>
<dbReference type="EMBL" id="CAJNOM010000051">
    <property type="protein sequence ID" value="CAF0925287.1"/>
    <property type="molecule type" value="Genomic_DNA"/>
</dbReference>
<feature type="transmembrane region" description="Helical" evidence="1">
    <location>
        <begin position="6"/>
        <end position="32"/>
    </location>
</feature>
<evidence type="ECO:0000313" key="2">
    <source>
        <dbReference type="EMBL" id="CAF0925287.1"/>
    </source>
</evidence>
<keyword evidence="5" id="KW-1185">Reference proteome</keyword>
<dbReference type="EMBL" id="CAJNOM010000194">
    <property type="protein sequence ID" value="CAF1209224.1"/>
    <property type="molecule type" value="Genomic_DNA"/>
</dbReference>
<feature type="transmembrane region" description="Helical" evidence="1">
    <location>
        <begin position="255"/>
        <end position="278"/>
    </location>
</feature>
<proteinExistence type="predicted"/>
<accession>A0A814PH76</accession>